<feature type="region of interest" description="Disordered" evidence="3">
    <location>
        <begin position="1"/>
        <end position="111"/>
    </location>
</feature>
<evidence type="ECO:0000259" key="4">
    <source>
        <dbReference type="PROSITE" id="PS50222"/>
    </source>
</evidence>
<protein>
    <recommendedName>
        <fullName evidence="4">EF-hand domain-containing protein</fullName>
    </recommendedName>
</protein>
<keyword evidence="2" id="KW-0106">Calcium</keyword>
<evidence type="ECO:0000256" key="1">
    <source>
        <dbReference type="ARBA" id="ARBA00022737"/>
    </source>
</evidence>
<organism evidence="5 6">
    <name type="scientific">Cercophora scortea</name>
    <dbReference type="NCBI Taxonomy" id="314031"/>
    <lineage>
        <taxon>Eukaryota</taxon>
        <taxon>Fungi</taxon>
        <taxon>Dikarya</taxon>
        <taxon>Ascomycota</taxon>
        <taxon>Pezizomycotina</taxon>
        <taxon>Sordariomycetes</taxon>
        <taxon>Sordariomycetidae</taxon>
        <taxon>Sordariales</taxon>
        <taxon>Lasiosphaeriaceae</taxon>
        <taxon>Cercophora</taxon>
    </lineage>
</organism>
<reference evidence="5" key="2">
    <citation type="submission" date="2023-06" db="EMBL/GenBank/DDBJ databases">
        <authorList>
            <consortium name="Lawrence Berkeley National Laboratory"/>
            <person name="Haridas S."/>
            <person name="Hensen N."/>
            <person name="Bonometti L."/>
            <person name="Westerberg I."/>
            <person name="Brannstrom I.O."/>
            <person name="Guillou S."/>
            <person name="Cros-Aarteil S."/>
            <person name="Calhoun S."/>
            <person name="Kuo A."/>
            <person name="Mondo S."/>
            <person name="Pangilinan J."/>
            <person name="Riley R."/>
            <person name="Labutti K."/>
            <person name="Andreopoulos B."/>
            <person name="Lipzen A."/>
            <person name="Chen C."/>
            <person name="Yanf M."/>
            <person name="Daum C."/>
            <person name="Ng V."/>
            <person name="Clum A."/>
            <person name="Steindorff A."/>
            <person name="Ohm R."/>
            <person name="Martin F."/>
            <person name="Silar P."/>
            <person name="Natvig D."/>
            <person name="Lalanne C."/>
            <person name="Gautier V."/>
            <person name="Ament-Velasquez S.L."/>
            <person name="Kruys A."/>
            <person name="Hutchinson M.I."/>
            <person name="Powell A.J."/>
            <person name="Barry K."/>
            <person name="Miller A.N."/>
            <person name="Grigoriev I.V."/>
            <person name="Debuchy R."/>
            <person name="Gladieux P."/>
            <person name="Thoren M.H."/>
            <person name="Johannesson H."/>
        </authorList>
    </citation>
    <scope>NUCLEOTIDE SEQUENCE</scope>
    <source>
        <strain evidence="5">SMH4131-1</strain>
    </source>
</reference>
<keyword evidence="6" id="KW-1185">Reference proteome</keyword>
<dbReference type="PANTHER" id="PTHR23049">
    <property type="entry name" value="MYOSIN REGULATORY LIGHT CHAIN 2"/>
    <property type="match status" value="1"/>
</dbReference>
<keyword evidence="1" id="KW-0677">Repeat</keyword>
<dbReference type="InterPro" id="IPR018247">
    <property type="entry name" value="EF_Hand_1_Ca_BS"/>
</dbReference>
<feature type="compositionally biased region" description="Polar residues" evidence="3">
    <location>
        <begin position="102"/>
        <end position="111"/>
    </location>
</feature>
<evidence type="ECO:0000313" key="6">
    <source>
        <dbReference type="Proteomes" id="UP001286456"/>
    </source>
</evidence>
<name>A0AAE0MIK5_9PEZI</name>
<dbReference type="GO" id="GO:0005509">
    <property type="term" value="F:calcium ion binding"/>
    <property type="evidence" value="ECO:0007669"/>
    <property type="project" value="InterPro"/>
</dbReference>
<evidence type="ECO:0000256" key="2">
    <source>
        <dbReference type="ARBA" id="ARBA00022837"/>
    </source>
</evidence>
<dbReference type="AlphaFoldDB" id="A0AAE0MIK5"/>
<evidence type="ECO:0000313" key="5">
    <source>
        <dbReference type="EMBL" id="KAK3333560.1"/>
    </source>
</evidence>
<dbReference type="InterPro" id="IPR050403">
    <property type="entry name" value="Myosin_RLC"/>
</dbReference>
<reference evidence="5" key="1">
    <citation type="journal article" date="2023" name="Mol. Phylogenet. Evol.">
        <title>Genome-scale phylogeny and comparative genomics of the fungal order Sordariales.</title>
        <authorList>
            <person name="Hensen N."/>
            <person name="Bonometti L."/>
            <person name="Westerberg I."/>
            <person name="Brannstrom I.O."/>
            <person name="Guillou S."/>
            <person name="Cros-Aarteil S."/>
            <person name="Calhoun S."/>
            <person name="Haridas S."/>
            <person name="Kuo A."/>
            <person name="Mondo S."/>
            <person name="Pangilinan J."/>
            <person name="Riley R."/>
            <person name="LaButti K."/>
            <person name="Andreopoulos B."/>
            <person name="Lipzen A."/>
            <person name="Chen C."/>
            <person name="Yan M."/>
            <person name="Daum C."/>
            <person name="Ng V."/>
            <person name="Clum A."/>
            <person name="Steindorff A."/>
            <person name="Ohm R.A."/>
            <person name="Martin F."/>
            <person name="Silar P."/>
            <person name="Natvig D.O."/>
            <person name="Lalanne C."/>
            <person name="Gautier V."/>
            <person name="Ament-Velasquez S.L."/>
            <person name="Kruys A."/>
            <person name="Hutchinson M.I."/>
            <person name="Powell A.J."/>
            <person name="Barry K."/>
            <person name="Miller A.N."/>
            <person name="Grigoriev I.V."/>
            <person name="Debuchy R."/>
            <person name="Gladieux P."/>
            <person name="Hiltunen Thoren M."/>
            <person name="Johannesson H."/>
        </authorList>
    </citation>
    <scope>NUCLEOTIDE SEQUENCE</scope>
    <source>
        <strain evidence="5">SMH4131-1</strain>
    </source>
</reference>
<dbReference type="PROSITE" id="PS00018">
    <property type="entry name" value="EF_HAND_1"/>
    <property type="match status" value="2"/>
</dbReference>
<dbReference type="PROSITE" id="PS50222">
    <property type="entry name" value="EF_HAND_2"/>
    <property type="match status" value="2"/>
</dbReference>
<sequence>MAANNGYKPSPLGYGSPRGSPFRRPESPVSPSPIRQTTPSAAMPSSKANLSNGAPRFVTSPGAASNSGSWTPRGGNTGFDDAPTPLPRGGSRSPVPRAMATAQGNAVSQLQPAQVRTLREGFQILDRDSDGVVNRDDVADMLHQLGLPSSSSDVSPFFPPSASQTMTLALYLNSLSTSLAALSPTSELLSAFSAFDDDDSGQIDLTELRDALLHTAPEPGEKPLTALEVDKVMNGFTGRRAFSKSKTNGLGKRGDVFRYQDFVNSVVGGNGNSDQAAEDAENA</sequence>
<comment type="caution">
    <text evidence="5">The sequence shown here is derived from an EMBL/GenBank/DDBJ whole genome shotgun (WGS) entry which is preliminary data.</text>
</comment>
<dbReference type="SMART" id="SM00054">
    <property type="entry name" value="EFh"/>
    <property type="match status" value="2"/>
</dbReference>
<evidence type="ECO:0000256" key="3">
    <source>
        <dbReference type="SAM" id="MobiDB-lite"/>
    </source>
</evidence>
<dbReference type="Gene3D" id="1.10.238.10">
    <property type="entry name" value="EF-hand"/>
    <property type="match status" value="1"/>
</dbReference>
<dbReference type="Proteomes" id="UP001286456">
    <property type="component" value="Unassembled WGS sequence"/>
</dbReference>
<feature type="domain" description="EF-hand" evidence="4">
    <location>
        <begin position="183"/>
        <end position="218"/>
    </location>
</feature>
<proteinExistence type="predicted"/>
<dbReference type="SUPFAM" id="SSF47473">
    <property type="entry name" value="EF-hand"/>
    <property type="match status" value="1"/>
</dbReference>
<dbReference type="InterPro" id="IPR002048">
    <property type="entry name" value="EF_hand_dom"/>
</dbReference>
<accession>A0AAE0MIK5</accession>
<dbReference type="Pfam" id="PF13405">
    <property type="entry name" value="EF-hand_6"/>
    <property type="match status" value="1"/>
</dbReference>
<gene>
    <name evidence="5" type="ORF">B0T19DRAFT_129409</name>
</gene>
<dbReference type="InterPro" id="IPR011992">
    <property type="entry name" value="EF-hand-dom_pair"/>
</dbReference>
<dbReference type="EMBL" id="JAUEPO010000002">
    <property type="protein sequence ID" value="KAK3333560.1"/>
    <property type="molecule type" value="Genomic_DNA"/>
</dbReference>
<feature type="domain" description="EF-hand" evidence="4">
    <location>
        <begin position="113"/>
        <end position="148"/>
    </location>
</feature>